<dbReference type="PATRIC" id="fig|86840.3.peg.303"/>
<evidence type="ECO:0000313" key="4">
    <source>
        <dbReference type="Proteomes" id="UP000281372"/>
    </source>
</evidence>
<dbReference type="GO" id="GO:0008168">
    <property type="term" value="F:methyltransferase activity"/>
    <property type="evidence" value="ECO:0007669"/>
    <property type="project" value="UniProtKB-KW"/>
</dbReference>
<dbReference type="Proteomes" id="UP000281372">
    <property type="component" value="Unassembled WGS sequence"/>
</dbReference>
<protein>
    <submittedName>
        <fullName evidence="1">Type 12 methyltransferase</fullName>
    </submittedName>
</protein>
<dbReference type="GO" id="GO:0032259">
    <property type="term" value="P:methylation"/>
    <property type="evidence" value="ECO:0007669"/>
    <property type="project" value="UniProtKB-KW"/>
</dbReference>
<dbReference type="EMBL" id="LJPX01000499">
    <property type="protein sequence ID" value="KPW67839.1"/>
    <property type="molecule type" value="Genomic_DNA"/>
</dbReference>
<dbReference type="AlphaFoldDB" id="A0A0P9LEL8"/>
<keyword evidence="1" id="KW-0489">Methyltransferase</keyword>
<name>A0A0P9LEL8_PSECA</name>
<proteinExistence type="predicted"/>
<organism evidence="1 3">
    <name type="scientific">Pseudomonas cannabina</name>
    <dbReference type="NCBI Taxonomy" id="86840"/>
    <lineage>
        <taxon>Bacteria</taxon>
        <taxon>Pseudomonadati</taxon>
        <taxon>Pseudomonadota</taxon>
        <taxon>Gammaproteobacteria</taxon>
        <taxon>Pseudomonadales</taxon>
        <taxon>Pseudomonadaceae</taxon>
        <taxon>Pseudomonas</taxon>
    </lineage>
</organism>
<evidence type="ECO:0000313" key="2">
    <source>
        <dbReference type="EMBL" id="RMN34532.1"/>
    </source>
</evidence>
<accession>A0A0P9LEL8</accession>
<evidence type="ECO:0000313" key="3">
    <source>
        <dbReference type="Proteomes" id="UP000050564"/>
    </source>
</evidence>
<comment type="caution">
    <text evidence="1">The sequence shown here is derived from an EMBL/GenBank/DDBJ whole genome shotgun (WGS) entry which is preliminary data.</text>
</comment>
<reference evidence="1 3" key="1">
    <citation type="submission" date="2015-09" db="EMBL/GenBank/DDBJ databases">
        <title>Genome announcement of multiple Pseudomonas syringae strains.</title>
        <authorList>
            <person name="Thakur S."/>
            <person name="Wang P.W."/>
            <person name="Gong Y."/>
            <person name="Weir B.S."/>
            <person name="Guttman D.S."/>
        </authorList>
    </citation>
    <scope>NUCLEOTIDE SEQUENCE [LARGE SCALE GENOMIC DNA]</scope>
    <source>
        <strain evidence="1 3">ICMP2823</strain>
    </source>
</reference>
<dbReference type="Gene3D" id="3.40.50.150">
    <property type="entry name" value="Vaccinia Virus protein VP39"/>
    <property type="match status" value="1"/>
</dbReference>
<dbReference type="EMBL" id="RBOW01000333">
    <property type="protein sequence ID" value="RMN34532.1"/>
    <property type="molecule type" value="Genomic_DNA"/>
</dbReference>
<sequence>MLFEKVRGPDARFQDVISSLYVDYKMQQGYTPSEILAKTRSLKGVLEPFSTAGNQDMLARAGFKDVMSIFKYICFEGFFCIK</sequence>
<reference evidence="2 4" key="2">
    <citation type="submission" date="2018-08" db="EMBL/GenBank/DDBJ databases">
        <title>Recombination of ecologically and evolutionarily significant loci maintains genetic cohesion in the Pseudomonas syringae species complex.</title>
        <authorList>
            <person name="Dillon M."/>
            <person name="Thakur S."/>
            <person name="Almeida R.N.D."/>
            <person name="Weir B.S."/>
            <person name="Guttman D.S."/>
        </authorList>
    </citation>
    <scope>NUCLEOTIDE SEQUENCE [LARGE SCALE GENOMIC DNA]</scope>
    <source>
        <strain evidence="2 4">ICMP 2821</strain>
    </source>
</reference>
<evidence type="ECO:0000313" key="1">
    <source>
        <dbReference type="EMBL" id="KPW67839.1"/>
    </source>
</evidence>
<keyword evidence="1" id="KW-0808">Transferase</keyword>
<dbReference type="Proteomes" id="UP000050564">
    <property type="component" value="Unassembled WGS sequence"/>
</dbReference>
<dbReference type="InterPro" id="IPR029063">
    <property type="entry name" value="SAM-dependent_MTases_sf"/>
</dbReference>
<gene>
    <name evidence="1" type="ORF">ALO81_00175</name>
    <name evidence="2" type="ORF">ALQ64_02888</name>
</gene>